<name>A0A0L6JKS9_9FIRM</name>
<dbReference type="STRING" id="398512.Bccel_1580"/>
<dbReference type="OrthoDB" id="95576at2"/>
<accession>A0A0L6JKS9</accession>
<dbReference type="Pfam" id="PF10844">
    <property type="entry name" value="DUF2577"/>
    <property type="match status" value="1"/>
</dbReference>
<protein>
    <recommendedName>
        <fullName evidence="3">DUF2577 domain-containing protein</fullName>
    </recommendedName>
</protein>
<evidence type="ECO:0008006" key="3">
    <source>
        <dbReference type="Google" id="ProtNLM"/>
    </source>
</evidence>
<keyword evidence="2" id="KW-1185">Reference proteome</keyword>
<reference evidence="2" key="1">
    <citation type="submission" date="2015-07" db="EMBL/GenBank/DDBJ databases">
        <title>Near-Complete Genome Sequence of the Cellulolytic Bacterium Bacteroides (Pseudobacteroides) cellulosolvens ATCC 35603.</title>
        <authorList>
            <person name="Dassa B."/>
            <person name="Utturkar S.M."/>
            <person name="Klingeman D.M."/>
            <person name="Hurt R.A."/>
            <person name="Keller M."/>
            <person name="Xu J."/>
            <person name="Reddy Y.H.K."/>
            <person name="Borovok I."/>
            <person name="Grinberg I.R."/>
            <person name="Lamed R."/>
            <person name="Zhivin O."/>
            <person name="Bayer E.A."/>
            <person name="Brown S.D."/>
        </authorList>
    </citation>
    <scope>NUCLEOTIDE SEQUENCE [LARGE SCALE GENOMIC DNA]</scope>
    <source>
        <strain evidence="2">DSM 2933</strain>
    </source>
</reference>
<comment type="caution">
    <text evidence="1">The sequence shown here is derived from an EMBL/GenBank/DDBJ whole genome shotgun (WGS) entry which is preliminary data.</text>
</comment>
<dbReference type="EMBL" id="LGTC01000001">
    <property type="protein sequence ID" value="KNY26318.1"/>
    <property type="molecule type" value="Genomic_DNA"/>
</dbReference>
<dbReference type="AlphaFoldDB" id="A0A0L6JKS9"/>
<evidence type="ECO:0000313" key="2">
    <source>
        <dbReference type="Proteomes" id="UP000036923"/>
    </source>
</evidence>
<dbReference type="RefSeq" id="WP_050753247.1">
    <property type="nucleotide sequence ID" value="NZ_JQKC01000018.1"/>
</dbReference>
<evidence type="ECO:0000313" key="1">
    <source>
        <dbReference type="EMBL" id="KNY26318.1"/>
    </source>
</evidence>
<gene>
    <name evidence="1" type="ORF">Bccel_1580</name>
</gene>
<dbReference type="Proteomes" id="UP000036923">
    <property type="component" value="Unassembled WGS sequence"/>
</dbReference>
<proteinExistence type="predicted"/>
<sequence length="96" mass="10959">MFLPQIQDIITNRLETMKLTDYTHGEVTSISPLRIKIDQKLELPESVIILTSNVIEKKITVDSQEITINEGLQINDKVILLRVEKGQKFIVLSKVV</sequence>
<organism evidence="1 2">
    <name type="scientific">Pseudobacteroides cellulosolvens ATCC 35603 = DSM 2933</name>
    <dbReference type="NCBI Taxonomy" id="398512"/>
    <lineage>
        <taxon>Bacteria</taxon>
        <taxon>Bacillati</taxon>
        <taxon>Bacillota</taxon>
        <taxon>Clostridia</taxon>
        <taxon>Eubacteriales</taxon>
        <taxon>Oscillospiraceae</taxon>
        <taxon>Pseudobacteroides</taxon>
    </lineage>
</organism>
<dbReference type="InterPro" id="IPR022555">
    <property type="entry name" value="DUF2577"/>
</dbReference>